<sequence length="224" mass="25261">MDYLANSLHSSPSVSSTAQSPALPWEVIERTIDHCSGDHSTLRTIALTCSQLHPRSVFVPFTDVYLRSEEQITGFYNAVQAQPYFQPVVQFLSFPWPADDISPFPLLSFLPGLRHLTFDGITSINTDDIQLLHATPFATGLLSLTIRGAWFRTYTAFLQFLSAFPNIENLTCERISIYSRTPLGEEDLSHRVQLRTLNVSDIKIECVLWSPNTLGFLADTSRYE</sequence>
<evidence type="ECO:0000313" key="1">
    <source>
        <dbReference type="EMBL" id="TBU26499.1"/>
    </source>
</evidence>
<gene>
    <name evidence="1" type="ORF">BD311DRAFT_446298</name>
</gene>
<dbReference type="SUPFAM" id="SSF52047">
    <property type="entry name" value="RNI-like"/>
    <property type="match status" value="1"/>
</dbReference>
<proteinExistence type="predicted"/>
<reference evidence="1" key="1">
    <citation type="submission" date="2019-01" db="EMBL/GenBank/DDBJ databases">
        <title>Draft genome sequences of three monokaryotic isolates of the white-rot basidiomycete fungus Dichomitus squalens.</title>
        <authorList>
            <consortium name="DOE Joint Genome Institute"/>
            <person name="Lopez S.C."/>
            <person name="Andreopoulos B."/>
            <person name="Pangilinan J."/>
            <person name="Lipzen A."/>
            <person name="Riley R."/>
            <person name="Ahrendt S."/>
            <person name="Ng V."/>
            <person name="Barry K."/>
            <person name="Daum C."/>
            <person name="Grigoriev I.V."/>
            <person name="Hilden K.S."/>
            <person name="Makela M.R."/>
            <person name="de Vries R.P."/>
        </authorList>
    </citation>
    <scope>NUCLEOTIDE SEQUENCE [LARGE SCALE GENOMIC DNA]</scope>
    <source>
        <strain evidence="1">OM18370.1</strain>
    </source>
</reference>
<name>A0A4Q9MGM1_9APHY</name>
<evidence type="ECO:0008006" key="2">
    <source>
        <dbReference type="Google" id="ProtNLM"/>
    </source>
</evidence>
<dbReference type="AlphaFoldDB" id="A0A4Q9MGM1"/>
<accession>A0A4Q9MGM1</accession>
<dbReference type="Proteomes" id="UP000292957">
    <property type="component" value="Unassembled WGS sequence"/>
</dbReference>
<protein>
    <recommendedName>
        <fullName evidence="2">F-box domain-containing protein</fullName>
    </recommendedName>
</protein>
<dbReference type="EMBL" id="ML143445">
    <property type="protein sequence ID" value="TBU26499.1"/>
    <property type="molecule type" value="Genomic_DNA"/>
</dbReference>
<organism evidence="1">
    <name type="scientific">Dichomitus squalens</name>
    <dbReference type="NCBI Taxonomy" id="114155"/>
    <lineage>
        <taxon>Eukaryota</taxon>
        <taxon>Fungi</taxon>
        <taxon>Dikarya</taxon>
        <taxon>Basidiomycota</taxon>
        <taxon>Agaricomycotina</taxon>
        <taxon>Agaricomycetes</taxon>
        <taxon>Polyporales</taxon>
        <taxon>Polyporaceae</taxon>
        <taxon>Dichomitus</taxon>
    </lineage>
</organism>